<comment type="caution">
    <text evidence="2">The sequence shown here is derived from an EMBL/GenBank/DDBJ whole genome shotgun (WGS) entry which is preliminary data.</text>
</comment>
<evidence type="ECO:0000313" key="2">
    <source>
        <dbReference type="EMBL" id="CAB5362584.1"/>
    </source>
</evidence>
<reference evidence="2" key="1">
    <citation type="submission" date="2020-05" db="EMBL/GenBank/DDBJ databases">
        <authorList>
            <person name="Rincon C."/>
            <person name="Sanders R I."/>
            <person name="Robbins C."/>
            <person name="Chaturvedi A."/>
        </authorList>
    </citation>
    <scope>NUCLEOTIDE SEQUENCE</scope>
    <source>
        <strain evidence="2">CHB12</strain>
    </source>
</reference>
<dbReference type="GO" id="GO:0015074">
    <property type="term" value="P:DNA integration"/>
    <property type="evidence" value="ECO:0007669"/>
    <property type="project" value="InterPro"/>
</dbReference>
<dbReference type="GO" id="GO:0003677">
    <property type="term" value="F:DNA binding"/>
    <property type="evidence" value="ECO:0007669"/>
    <property type="project" value="InterPro"/>
</dbReference>
<organism evidence="2 3">
    <name type="scientific">Rhizophagus irregularis</name>
    <dbReference type="NCBI Taxonomy" id="588596"/>
    <lineage>
        <taxon>Eukaryota</taxon>
        <taxon>Fungi</taxon>
        <taxon>Fungi incertae sedis</taxon>
        <taxon>Mucoromycota</taxon>
        <taxon>Glomeromycotina</taxon>
        <taxon>Glomeromycetes</taxon>
        <taxon>Glomerales</taxon>
        <taxon>Glomeraceae</taxon>
        <taxon>Rhizophagus</taxon>
    </lineage>
</organism>
<dbReference type="InterPro" id="IPR002492">
    <property type="entry name" value="Transposase_Tc1-like"/>
</dbReference>
<accession>A0A915Z4T5</accession>
<evidence type="ECO:0000259" key="1">
    <source>
        <dbReference type="Pfam" id="PF01498"/>
    </source>
</evidence>
<gene>
    <name evidence="2" type="ORF">CHRIB12_LOCUS9181</name>
</gene>
<dbReference type="AlphaFoldDB" id="A0A915Z4T5"/>
<dbReference type="EMBL" id="CAGKOT010000017">
    <property type="protein sequence ID" value="CAB5362584.1"/>
    <property type="molecule type" value="Genomic_DNA"/>
</dbReference>
<name>A0A915Z4T5_9GLOM</name>
<evidence type="ECO:0000313" key="3">
    <source>
        <dbReference type="Proteomes" id="UP000684084"/>
    </source>
</evidence>
<dbReference type="Proteomes" id="UP000684084">
    <property type="component" value="Unassembled WGS sequence"/>
</dbReference>
<proteinExistence type="predicted"/>
<dbReference type="Pfam" id="PF01498">
    <property type="entry name" value="HTH_Tnp_Tc3_2"/>
    <property type="match status" value="1"/>
</dbReference>
<protein>
    <recommendedName>
        <fullName evidence="1">Transposase Tc1-like domain-containing protein</fullName>
    </recommendedName>
</protein>
<dbReference type="OrthoDB" id="2420879at2759"/>
<feature type="domain" description="Transposase Tc1-like" evidence="1">
    <location>
        <begin position="18"/>
        <end position="88"/>
    </location>
</feature>
<dbReference type="VEuPathDB" id="FungiDB:RhiirFUN_022992"/>
<dbReference type="GO" id="GO:0006313">
    <property type="term" value="P:DNA transposition"/>
    <property type="evidence" value="ECO:0007669"/>
    <property type="project" value="InterPro"/>
</dbReference>
<sequence length="89" mass="10067">MHAGGNGRPKKITANASRALGQYLRRDTSISTRTLARKLETIGVEVSYRTIGRHLSSVGYQKRLPKATPMLTEAHKRKRVEWAQKHLND</sequence>